<proteinExistence type="predicted"/>
<dbReference type="AlphaFoldDB" id="A0A7J9LIT1"/>
<protein>
    <recommendedName>
        <fullName evidence="3">DUF4283 domain-containing protein</fullName>
    </recommendedName>
</protein>
<comment type="caution">
    <text evidence="1">The sequence shown here is derived from an EMBL/GenBank/DDBJ whole genome shotgun (WGS) entry which is preliminary data.</text>
</comment>
<evidence type="ECO:0000313" key="1">
    <source>
        <dbReference type="EMBL" id="MBA0858660.1"/>
    </source>
</evidence>
<evidence type="ECO:0000313" key="2">
    <source>
        <dbReference type="Proteomes" id="UP000593576"/>
    </source>
</evidence>
<evidence type="ECO:0008006" key="3">
    <source>
        <dbReference type="Google" id="ProtNLM"/>
    </source>
</evidence>
<gene>
    <name evidence="1" type="ORF">Goshw_029482</name>
</gene>
<reference evidence="1 2" key="1">
    <citation type="journal article" date="2019" name="Genome Biol. Evol.">
        <title>Insights into the evolution of the New World diploid cottons (Gossypium, subgenus Houzingenia) based on genome sequencing.</title>
        <authorList>
            <person name="Grover C.E."/>
            <person name="Arick M.A. 2nd"/>
            <person name="Thrash A."/>
            <person name="Conover J.L."/>
            <person name="Sanders W.S."/>
            <person name="Peterson D.G."/>
            <person name="Frelichowski J.E."/>
            <person name="Scheffler J.A."/>
            <person name="Scheffler B.E."/>
            <person name="Wendel J.F."/>
        </authorList>
    </citation>
    <scope>NUCLEOTIDE SEQUENCE [LARGE SCALE GENOMIC DNA]</scope>
    <source>
        <strain evidence="1">1</strain>
        <tissue evidence="1">Leaf</tissue>
    </source>
</reference>
<dbReference type="OrthoDB" id="10368991at2759"/>
<organism evidence="1 2">
    <name type="scientific">Gossypium schwendimanii</name>
    <name type="common">Cotton</name>
    <dbReference type="NCBI Taxonomy" id="34291"/>
    <lineage>
        <taxon>Eukaryota</taxon>
        <taxon>Viridiplantae</taxon>
        <taxon>Streptophyta</taxon>
        <taxon>Embryophyta</taxon>
        <taxon>Tracheophyta</taxon>
        <taxon>Spermatophyta</taxon>
        <taxon>Magnoliopsida</taxon>
        <taxon>eudicotyledons</taxon>
        <taxon>Gunneridae</taxon>
        <taxon>Pentapetalae</taxon>
        <taxon>rosids</taxon>
        <taxon>malvids</taxon>
        <taxon>Malvales</taxon>
        <taxon>Malvaceae</taxon>
        <taxon>Malvoideae</taxon>
        <taxon>Gossypium</taxon>
    </lineage>
</organism>
<name>A0A7J9LIT1_GOSSC</name>
<dbReference type="Proteomes" id="UP000593576">
    <property type="component" value="Unassembled WGS sequence"/>
</dbReference>
<accession>A0A7J9LIT1</accession>
<dbReference type="EMBL" id="JABFAF010000006">
    <property type="protein sequence ID" value="MBA0858660.1"/>
    <property type="molecule type" value="Genomic_DNA"/>
</dbReference>
<keyword evidence="2" id="KW-1185">Reference proteome</keyword>
<sequence>MREISRIELDEEDDFVIAKGDITGSFVNTIPVINFSERVNQYIIKDIANTVVIKLLGRNIGYVVLQNKMYSLWKPSKPFQLMDIENDNFWLSSKILTILREFSRKEPSLNTKGGVPLADRDDHATDIVMVDDGNIGGTESYEPWMLEDRRGGVSTKNSDEEKASLSPLMKSRKFNFVGEYSNATIGRSKVCFKEVDRRLRSNGSRESSKSQGKKLAQRNVLGFTDLVRLDRKSGGPKFPCKLDGSGVLGKAIDVEKWLY</sequence>